<dbReference type="PANTHER" id="PTHR45453">
    <property type="entry name" value="PHOSPHATE REGULON SENSOR PROTEIN PHOR"/>
    <property type="match status" value="1"/>
</dbReference>
<dbReference type="Proteomes" id="UP000034406">
    <property type="component" value="Unassembled WGS sequence"/>
</dbReference>
<dbReference type="GO" id="GO:0000155">
    <property type="term" value="F:phosphorelay sensor kinase activity"/>
    <property type="evidence" value="ECO:0007669"/>
    <property type="project" value="InterPro"/>
</dbReference>
<evidence type="ECO:0000259" key="7">
    <source>
        <dbReference type="SMART" id="SM00388"/>
    </source>
</evidence>
<organism evidence="8 9">
    <name type="scientific">Candidatus Shapirobacteria bacterium GW2011_GWE2_38_30</name>
    <dbReference type="NCBI Taxonomy" id="1618490"/>
    <lineage>
        <taxon>Bacteria</taxon>
        <taxon>Candidatus Shapironibacteriota</taxon>
    </lineage>
</organism>
<evidence type="ECO:0000256" key="6">
    <source>
        <dbReference type="ARBA" id="ARBA00023012"/>
    </source>
</evidence>
<keyword evidence="6" id="KW-0902">Two-component regulatory system</keyword>
<protein>
    <recommendedName>
        <fullName evidence="2">histidine kinase</fullName>
        <ecNumber evidence="2">2.7.13.3</ecNumber>
    </recommendedName>
</protein>
<dbReference type="AlphaFoldDB" id="A0A0G0JSG8"/>
<dbReference type="Pfam" id="PF00512">
    <property type="entry name" value="HisKA"/>
    <property type="match status" value="1"/>
</dbReference>
<dbReference type="GO" id="GO:0005886">
    <property type="term" value="C:plasma membrane"/>
    <property type="evidence" value="ECO:0007669"/>
    <property type="project" value="TreeGrafter"/>
</dbReference>
<dbReference type="SMART" id="SM00388">
    <property type="entry name" value="HisKA"/>
    <property type="match status" value="1"/>
</dbReference>
<dbReference type="Gene3D" id="1.10.287.130">
    <property type="match status" value="1"/>
</dbReference>
<dbReference type="InterPro" id="IPR050351">
    <property type="entry name" value="BphY/WalK/GraS-like"/>
</dbReference>
<gene>
    <name evidence="8" type="ORF">US90_C0006G0051</name>
</gene>
<dbReference type="PANTHER" id="PTHR45453:SF1">
    <property type="entry name" value="PHOSPHATE REGULON SENSOR PROTEIN PHOR"/>
    <property type="match status" value="1"/>
</dbReference>
<proteinExistence type="predicted"/>
<accession>A0A0G0JSG8</accession>
<evidence type="ECO:0000256" key="4">
    <source>
        <dbReference type="ARBA" id="ARBA00022679"/>
    </source>
</evidence>
<keyword evidence="5 8" id="KW-0418">Kinase</keyword>
<keyword evidence="4" id="KW-0808">Transferase</keyword>
<comment type="caution">
    <text evidence="8">The sequence shown here is derived from an EMBL/GenBank/DDBJ whole genome shotgun (WGS) entry which is preliminary data.</text>
</comment>
<comment type="catalytic activity">
    <reaction evidence="1">
        <text>ATP + protein L-histidine = ADP + protein N-phospho-L-histidine.</text>
        <dbReference type="EC" id="2.7.13.3"/>
    </reaction>
</comment>
<dbReference type="STRING" id="1618490.US90_C0006G0051"/>
<name>A0A0G0JSG8_9BACT</name>
<evidence type="ECO:0000313" key="9">
    <source>
        <dbReference type="Proteomes" id="UP000034406"/>
    </source>
</evidence>
<keyword evidence="3" id="KW-0597">Phosphoprotein</keyword>
<evidence type="ECO:0000256" key="1">
    <source>
        <dbReference type="ARBA" id="ARBA00000085"/>
    </source>
</evidence>
<evidence type="ECO:0000313" key="8">
    <source>
        <dbReference type="EMBL" id="KKQ70498.1"/>
    </source>
</evidence>
<dbReference type="InterPro" id="IPR036097">
    <property type="entry name" value="HisK_dim/P_sf"/>
</dbReference>
<evidence type="ECO:0000256" key="5">
    <source>
        <dbReference type="ARBA" id="ARBA00022777"/>
    </source>
</evidence>
<dbReference type="InterPro" id="IPR003661">
    <property type="entry name" value="HisK_dim/P_dom"/>
</dbReference>
<reference evidence="8 9" key="1">
    <citation type="journal article" date="2015" name="Nature">
        <title>rRNA introns, odd ribosomes, and small enigmatic genomes across a large radiation of phyla.</title>
        <authorList>
            <person name="Brown C.T."/>
            <person name="Hug L.A."/>
            <person name="Thomas B.C."/>
            <person name="Sharon I."/>
            <person name="Castelle C.J."/>
            <person name="Singh A."/>
            <person name="Wilkins M.J."/>
            <person name="Williams K.H."/>
            <person name="Banfield J.F."/>
        </authorList>
    </citation>
    <scope>NUCLEOTIDE SEQUENCE [LARGE SCALE GENOMIC DNA]</scope>
</reference>
<dbReference type="EMBL" id="LBUT01000006">
    <property type="protein sequence ID" value="KKQ70498.1"/>
    <property type="molecule type" value="Genomic_DNA"/>
</dbReference>
<dbReference type="SUPFAM" id="SSF47384">
    <property type="entry name" value="Homodimeric domain of signal transducing histidine kinase"/>
    <property type="match status" value="1"/>
</dbReference>
<evidence type="ECO:0000256" key="2">
    <source>
        <dbReference type="ARBA" id="ARBA00012438"/>
    </source>
</evidence>
<evidence type="ECO:0000256" key="3">
    <source>
        <dbReference type="ARBA" id="ARBA00022553"/>
    </source>
</evidence>
<dbReference type="GO" id="GO:0016036">
    <property type="term" value="P:cellular response to phosphate starvation"/>
    <property type="evidence" value="ECO:0007669"/>
    <property type="project" value="TreeGrafter"/>
</dbReference>
<feature type="domain" description="Signal transduction histidine kinase dimerisation/phosphoacceptor" evidence="7">
    <location>
        <begin position="14"/>
        <end position="82"/>
    </location>
</feature>
<sequence length="235" mass="27363">MSKKKLFPVPTDSHYQNFSDMLTHELKTPLTTIKIFIDLLVSRSQKDKNQFFLNYLQKIDTKIDLLTTQINNYYQITKIKNNQLEFNSRFFSLKELIPDTLAEIETDLKINIKSITKVEGKIKIDHQYFKQMLSLLLVQLTKNLNHQNHNPIFMFDTDSSNSLTINILNPPKNVKTSNLSLLIPSPKHSRDFQNDIPGSLANQIALHYRGFIQLYKHPKLDFIYAIQLPTAKTIL</sequence>
<dbReference type="GO" id="GO:0004721">
    <property type="term" value="F:phosphoprotein phosphatase activity"/>
    <property type="evidence" value="ECO:0007669"/>
    <property type="project" value="TreeGrafter"/>
</dbReference>
<dbReference type="CDD" id="cd00082">
    <property type="entry name" value="HisKA"/>
    <property type="match status" value="1"/>
</dbReference>
<dbReference type="EC" id="2.7.13.3" evidence="2"/>